<dbReference type="HOGENOM" id="CLU_3311041_0_0_5"/>
<evidence type="ECO:0000313" key="2">
    <source>
        <dbReference type="Proteomes" id="UP000018542"/>
    </source>
</evidence>
<dbReference type="KEGG" id="hni:W911_13690"/>
<evidence type="ECO:0000313" key="1">
    <source>
        <dbReference type="EMBL" id="AHB50298.1"/>
    </source>
</evidence>
<name>V5SIF7_9HYPH</name>
<organism evidence="1 2">
    <name type="scientific">Hyphomicrobium nitrativorans NL23</name>
    <dbReference type="NCBI Taxonomy" id="1029756"/>
    <lineage>
        <taxon>Bacteria</taxon>
        <taxon>Pseudomonadati</taxon>
        <taxon>Pseudomonadota</taxon>
        <taxon>Alphaproteobacteria</taxon>
        <taxon>Hyphomicrobiales</taxon>
        <taxon>Hyphomicrobiaceae</taxon>
        <taxon>Hyphomicrobium</taxon>
    </lineage>
</organism>
<accession>V5SIF7</accession>
<keyword evidence="2" id="KW-1185">Reference proteome</keyword>
<dbReference type="Proteomes" id="UP000018542">
    <property type="component" value="Chromosome"/>
</dbReference>
<protein>
    <submittedName>
        <fullName evidence="1">Uncharacterized protein</fullName>
    </submittedName>
</protein>
<sequence>MESDRTLYIFDEADDASLRTFSALPIHAAPGRRRGDRSG</sequence>
<dbReference type="AlphaFoldDB" id="V5SIF7"/>
<reference evidence="1 2" key="1">
    <citation type="journal article" date="2014" name="Genome Announc.">
        <title>Complete Genome Sequence of Hyphomicrobium nitrativorans Strain NL23, a Denitrifying Bacterium Isolated from Biofilm of a Methanol-Fed Denitrification System Treating Seawater at the Montreal Biodome.</title>
        <authorList>
            <person name="Martineau C."/>
            <person name="Villeneuve C."/>
            <person name="Mauffrey F."/>
            <person name="Villemur R."/>
        </authorList>
    </citation>
    <scope>NUCLEOTIDE SEQUENCE [LARGE SCALE GENOMIC DNA]</scope>
    <source>
        <strain evidence="1">NL23</strain>
    </source>
</reference>
<dbReference type="EMBL" id="CP006912">
    <property type="protein sequence ID" value="AHB50298.1"/>
    <property type="molecule type" value="Genomic_DNA"/>
</dbReference>
<gene>
    <name evidence="1" type="ORF">W911_13690</name>
</gene>
<proteinExistence type="predicted"/>